<dbReference type="EMBL" id="JADDUC020000006">
    <property type="protein sequence ID" value="KAI1238562.1"/>
    <property type="molecule type" value="Genomic_DNA"/>
</dbReference>
<sequence>MTRSCSALGCTARDTGRSRERGISFHQFPVDAAQRREWIRAVNRVDPRSRRAWRPGPGAILCSRHFSEGDFERYGLRRKLRRGAVPSRFLPSVREPLGAGRRRSRTPGRALKQPLPSPPAGDHNYSLQEQRAAEPRPPPAAPPHQQPPPAAGRCGPAHRRGTVRSILRELAEKRQLSEEIVSLLQAQFSDLPRELDSWKQMADYSPEMRQFACLLHLYHIKAYDYLRKIVPLPHPYSLTKQNIFPEPLLLLTSSLFFSSWLSSKEAAAGFSSDIFLRLQEKVERGDQAYRYCAVLVQDMSLQKQQEWDPQTKQLTGFVDLGAGILDADEAPLASEAIILMAVGISSSWTAPLGYFLVNSTSGQFLAQLLRQAINKLNNIGIVVLAVTSGASARGAETARALGIRIDPKRIQCTFQHPPGSAHSIAYFFDVCHTLLLIRNALQCFLKVEWLGDTVWWQHVVELAALQEQSVCELCSAESGRAGSKGSFHLKVNFATLLFSEGVAEALEHLQKLGLASFQNCSGTVKFVRLMSSLCDVFYGRGPYGKEPLLAGNYTKISNLFDEAKSCFINLTDSVGRYIIKSKRKLGFLSFLLNAESLKWLSSNYTCPEATPSHHLHTHAFSLDPLEQFLRALQQACGSSGSPTCAVFQAAYHKLLASCSLAPGSPHSSGNASPRDVSLSPRRALTLGSIRAQYHPAPGRTLAPEYPYSAGLLLPSCALSNALTDLSLYTQSLTCTAGWVAEQLALDLQCEACLASLFEADESRLRCRSVLYIKKLGGVSLPSASVHHITSISEQALNQYGKIGGANKNTQLWHVPLEQKVFQELLGESPLFPTLTNHLLEGELSINNHYTVLVKEITLRFIVAHVHESAVHGTRVTFGLPCRADNPHQTASKLLQDHALRCSFGLARLLRVLCLCQETFTGCIGHFLGDKCPESPVKQADKPIVSGFLGSRPITLFLTGHGGLKHPDKQVVVGKLLSNSMPLYGLAIVCTPQLKKYTLLGAVLLPFLSKHHSKNTVGSDGQLPTRGPTLWFPASNDTDTAEDKGKFHFRPTSNDNFDLLALYLGVSTLGLGHGLLRLRELAVGSVSMGMESPIGEDTITASMLSSSTRVMPVSMISSGSKLLTSAETTSILVAVAVMAGA</sequence>
<feature type="domain" description="THAP-type" evidence="7">
    <location>
        <begin position="1"/>
        <end position="89"/>
    </location>
</feature>
<feature type="non-terminal residue" evidence="8">
    <location>
        <position position="1"/>
    </location>
</feature>
<dbReference type="EMBL" id="JADDUC010000070">
    <property type="protein sequence ID" value="KAG0120073.1"/>
    <property type="molecule type" value="Genomic_DNA"/>
</dbReference>
<evidence type="ECO:0000256" key="2">
    <source>
        <dbReference type="ARBA" id="ARBA00022771"/>
    </source>
</evidence>
<dbReference type="InterPro" id="IPR021896">
    <property type="entry name" value="THAP9-like_HTH"/>
</dbReference>
<proteinExistence type="predicted"/>
<evidence type="ECO:0000256" key="6">
    <source>
        <dbReference type="SAM" id="MobiDB-lite"/>
    </source>
</evidence>
<dbReference type="Pfam" id="PF05485">
    <property type="entry name" value="THAP"/>
    <property type="match status" value="1"/>
</dbReference>
<dbReference type="PROSITE" id="PS50950">
    <property type="entry name" value="ZF_THAP"/>
    <property type="match status" value="1"/>
</dbReference>
<accession>A0A835NQ33</accession>
<keyword evidence="10" id="KW-1185">Reference proteome</keyword>
<evidence type="ECO:0000256" key="4">
    <source>
        <dbReference type="ARBA" id="ARBA00023125"/>
    </source>
</evidence>
<evidence type="ECO:0000313" key="8">
    <source>
        <dbReference type="EMBL" id="KAG0120073.1"/>
    </source>
</evidence>
<evidence type="ECO:0000259" key="7">
    <source>
        <dbReference type="PROSITE" id="PS50950"/>
    </source>
</evidence>
<evidence type="ECO:0000313" key="9">
    <source>
        <dbReference type="EMBL" id="KAI1238562.1"/>
    </source>
</evidence>
<dbReference type="SMART" id="SM00980">
    <property type="entry name" value="THAP"/>
    <property type="match status" value="1"/>
</dbReference>
<feature type="compositionally biased region" description="Pro residues" evidence="6">
    <location>
        <begin position="135"/>
        <end position="150"/>
    </location>
</feature>
<organism evidence="8">
    <name type="scientific">Lamprotornis superbus</name>
    <dbReference type="NCBI Taxonomy" id="245042"/>
    <lineage>
        <taxon>Eukaryota</taxon>
        <taxon>Metazoa</taxon>
        <taxon>Chordata</taxon>
        <taxon>Craniata</taxon>
        <taxon>Vertebrata</taxon>
        <taxon>Euteleostomi</taxon>
        <taxon>Archelosauria</taxon>
        <taxon>Archosauria</taxon>
        <taxon>Dinosauria</taxon>
        <taxon>Saurischia</taxon>
        <taxon>Theropoda</taxon>
        <taxon>Coelurosauria</taxon>
        <taxon>Aves</taxon>
        <taxon>Neognathae</taxon>
        <taxon>Neoaves</taxon>
        <taxon>Telluraves</taxon>
        <taxon>Australaves</taxon>
        <taxon>Passeriformes</taxon>
        <taxon>Sturnidae</taxon>
        <taxon>Lamprotornis</taxon>
    </lineage>
</organism>
<dbReference type="Pfam" id="PF22824">
    <property type="entry name" value="THAP9_C"/>
    <property type="match status" value="1"/>
</dbReference>
<dbReference type="PANTHER" id="PTHR47577:SF2">
    <property type="entry name" value="THAP DOMAIN CONTAINING 9"/>
    <property type="match status" value="1"/>
</dbReference>
<gene>
    <name evidence="9" type="ORF">IHE44_0013296</name>
    <name evidence="8" type="ORF">IHE44_013067</name>
</gene>
<dbReference type="InterPro" id="IPR048365">
    <property type="entry name" value="TNP-like_RNaseH_N"/>
</dbReference>
<dbReference type="Pfam" id="PF21788">
    <property type="entry name" value="TNP-like_GBD"/>
    <property type="match status" value="1"/>
</dbReference>
<dbReference type="OrthoDB" id="7312725at2759"/>
<dbReference type="InterPro" id="IPR006612">
    <property type="entry name" value="THAP_Znf"/>
</dbReference>
<dbReference type="AlphaFoldDB" id="A0A835NQ33"/>
<dbReference type="InterPro" id="IPR055035">
    <property type="entry name" value="THAP9_C"/>
</dbReference>
<dbReference type="GO" id="GO:0008270">
    <property type="term" value="F:zinc ion binding"/>
    <property type="evidence" value="ECO:0007669"/>
    <property type="project" value="UniProtKB-KW"/>
</dbReference>
<keyword evidence="3" id="KW-0862">Zinc</keyword>
<comment type="caution">
    <text evidence="8">The sequence shown here is derived from an EMBL/GenBank/DDBJ whole genome shotgun (WGS) entry which is preliminary data.</text>
</comment>
<dbReference type="Pfam" id="PF21789">
    <property type="entry name" value="TNP-like_RNaseH_C"/>
    <property type="match status" value="1"/>
</dbReference>
<dbReference type="SUPFAM" id="SSF57716">
    <property type="entry name" value="Glucocorticoid receptor-like (DNA-binding domain)"/>
    <property type="match status" value="1"/>
</dbReference>
<keyword evidence="1" id="KW-0479">Metal-binding</keyword>
<dbReference type="InterPro" id="IPR048367">
    <property type="entry name" value="TNP-like_RNaseH_C"/>
</dbReference>
<dbReference type="InterPro" id="IPR048366">
    <property type="entry name" value="TNP-like_GBD"/>
</dbReference>
<dbReference type="Pfam" id="PF12017">
    <property type="entry name" value="Tnp_P_element"/>
    <property type="match status" value="1"/>
</dbReference>
<name>A0A835NQ33_9PASS</name>
<keyword evidence="4 5" id="KW-0238">DNA-binding</keyword>
<dbReference type="Pfam" id="PF21787">
    <property type="entry name" value="TNP-like_RNaseH_N"/>
    <property type="match status" value="1"/>
</dbReference>
<dbReference type="PANTHER" id="PTHR47577">
    <property type="entry name" value="THAP DOMAIN-CONTAINING PROTEIN 6"/>
    <property type="match status" value="1"/>
</dbReference>
<evidence type="ECO:0000256" key="1">
    <source>
        <dbReference type="ARBA" id="ARBA00022723"/>
    </source>
</evidence>
<reference evidence="9 10" key="2">
    <citation type="journal article" date="2021" name="J. Hered.">
        <title>Feather Gene Expression Elucidates the Developmental Basis of Plumage Iridescence in African Starlings.</title>
        <authorList>
            <person name="Rubenstein D.R."/>
            <person name="Corvelo A."/>
            <person name="MacManes M.D."/>
            <person name="Maia R."/>
            <person name="Narzisi G."/>
            <person name="Rousaki A."/>
            <person name="Vandenabeele P."/>
            <person name="Shawkey M.D."/>
            <person name="Solomon J."/>
        </authorList>
    </citation>
    <scope>NUCLEOTIDE SEQUENCE [LARGE SCALE GENOMIC DNA]</scope>
    <source>
        <strain evidence="9">SS15</strain>
    </source>
</reference>
<reference evidence="8" key="1">
    <citation type="submission" date="2020-10" db="EMBL/GenBank/DDBJ databases">
        <title>Feather gene expression reveals the developmental basis of iridescence in African starlings.</title>
        <authorList>
            <person name="Rubenstein D.R."/>
        </authorList>
    </citation>
    <scope>NUCLEOTIDE SEQUENCE</scope>
    <source>
        <strain evidence="8">SS15</strain>
        <tissue evidence="8">Liver</tissue>
    </source>
</reference>
<reference evidence="9" key="3">
    <citation type="submission" date="2022-01" db="EMBL/GenBank/DDBJ databases">
        <authorList>
            <person name="Rubenstein D.R."/>
        </authorList>
    </citation>
    <scope>NUCLEOTIDE SEQUENCE</scope>
    <source>
        <strain evidence="9">SS15</strain>
        <tissue evidence="9">Liver</tissue>
    </source>
</reference>
<evidence type="ECO:0000313" key="10">
    <source>
        <dbReference type="Proteomes" id="UP000618051"/>
    </source>
</evidence>
<protein>
    <submittedName>
        <fullName evidence="8">DNA transposase THAP9</fullName>
    </submittedName>
</protein>
<dbReference type="GO" id="GO:0003677">
    <property type="term" value="F:DNA binding"/>
    <property type="evidence" value="ECO:0007669"/>
    <property type="project" value="UniProtKB-UniRule"/>
</dbReference>
<dbReference type="Proteomes" id="UP000618051">
    <property type="component" value="Unassembled WGS sequence"/>
</dbReference>
<feature type="region of interest" description="Disordered" evidence="6">
    <location>
        <begin position="91"/>
        <end position="158"/>
    </location>
</feature>
<dbReference type="SMART" id="SM00692">
    <property type="entry name" value="DM3"/>
    <property type="match status" value="1"/>
</dbReference>
<evidence type="ECO:0000256" key="3">
    <source>
        <dbReference type="ARBA" id="ARBA00022833"/>
    </source>
</evidence>
<keyword evidence="2 5" id="KW-0863">Zinc-finger</keyword>
<evidence type="ECO:0000256" key="5">
    <source>
        <dbReference type="PROSITE-ProRule" id="PRU00309"/>
    </source>
</evidence>